<evidence type="ECO:0000313" key="10">
    <source>
        <dbReference type="Proteomes" id="UP000641514"/>
    </source>
</evidence>
<dbReference type="Gene3D" id="1.10.3470.10">
    <property type="entry name" value="ABC transporter involved in vitamin B12 uptake, BtuC"/>
    <property type="match status" value="1"/>
</dbReference>
<keyword evidence="3" id="KW-0813">Transport</keyword>
<comment type="caution">
    <text evidence="9">The sequence shown here is derived from an EMBL/GenBank/DDBJ whole genome shotgun (WGS) entry which is preliminary data.</text>
</comment>
<dbReference type="InterPro" id="IPR037294">
    <property type="entry name" value="ABC_BtuC-like"/>
</dbReference>
<evidence type="ECO:0000256" key="3">
    <source>
        <dbReference type="ARBA" id="ARBA00022448"/>
    </source>
</evidence>
<keyword evidence="6 8" id="KW-1133">Transmembrane helix</keyword>
<dbReference type="EMBL" id="BMJH01000001">
    <property type="protein sequence ID" value="GGC53018.1"/>
    <property type="molecule type" value="Genomic_DNA"/>
</dbReference>
<dbReference type="SUPFAM" id="SSF81345">
    <property type="entry name" value="ABC transporter involved in vitamin B12 uptake, BtuC"/>
    <property type="match status" value="1"/>
</dbReference>
<dbReference type="FunFam" id="1.10.3470.10:FF:000001">
    <property type="entry name" value="Vitamin B12 ABC transporter permease BtuC"/>
    <property type="match status" value="1"/>
</dbReference>
<dbReference type="GO" id="GO:0005886">
    <property type="term" value="C:plasma membrane"/>
    <property type="evidence" value="ECO:0007669"/>
    <property type="project" value="UniProtKB-SubCell"/>
</dbReference>
<dbReference type="PANTHER" id="PTHR30472">
    <property type="entry name" value="FERRIC ENTEROBACTIN TRANSPORT SYSTEM PERMEASE PROTEIN"/>
    <property type="match status" value="1"/>
</dbReference>
<comment type="similarity">
    <text evidence="2">Belongs to the binding-protein-dependent transport system permease family. FecCD subfamily.</text>
</comment>
<evidence type="ECO:0000256" key="5">
    <source>
        <dbReference type="ARBA" id="ARBA00022692"/>
    </source>
</evidence>
<evidence type="ECO:0000256" key="7">
    <source>
        <dbReference type="ARBA" id="ARBA00023136"/>
    </source>
</evidence>
<proteinExistence type="inferred from homology"/>
<evidence type="ECO:0000256" key="8">
    <source>
        <dbReference type="SAM" id="Phobius"/>
    </source>
</evidence>
<dbReference type="Proteomes" id="UP000641514">
    <property type="component" value="Unassembled WGS sequence"/>
</dbReference>
<sequence length="334" mass="34060">MLAIAVVVAAIVSACLGQVATAPLDVASVLLRQFGVGIIAEPSHPLAEVTLLKVRFPRIVLALLVGACLGCAGALLQGVFANPLAEPGIVGVSAGAAVGASAVIVVGGAFAAAWSVTAAAFAGGCAATFIVYALARFDGRTEVVTLVVTGVAINAFCGGLIAFFTFAASQSAREQIVFWQLGSLNGATWQAVAVVAPLTVAGALCAVLLGRQLDLLALGEPSARHLGVNVERLKQYIVVVVAILVAAAVSLTGIIVFIGLVVPHLIRMIVGPAHRFLVPASLLGGALVLVIADLGARTLINNADLLLGMLTALAGGPFFQWLLRRTRARQRGWA</sequence>
<dbReference type="CDD" id="cd06550">
    <property type="entry name" value="TM_ABC_iron-siderophores_like"/>
    <property type="match status" value="1"/>
</dbReference>
<keyword evidence="4" id="KW-1003">Cell membrane</keyword>
<dbReference type="GO" id="GO:0022857">
    <property type="term" value="F:transmembrane transporter activity"/>
    <property type="evidence" value="ECO:0007669"/>
    <property type="project" value="InterPro"/>
</dbReference>
<reference evidence="9" key="1">
    <citation type="journal article" date="2014" name="Int. J. Syst. Evol. Microbiol.">
        <title>Complete genome sequence of Corynebacterium casei LMG S-19264T (=DSM 44701T), isolated from a smear-ripened cheese.</title>
        <authorList>
            <consortium name="US DOE Joint Genome Institute (JGI-PGF)"/>
            <person name="Walter F."/>
            <person name="Albersmeier A."/>
            <person name="Kalinowski J."/>
            <person name="Ruckert C."/>
        </authorList>
    </citation>
    <scope>NUCLEOTIDE SEQUENCE</scope>
    <source>
        <strain evidence="9">CGMCC 1.15478</strain>
    </source>
</reference>
<dbReference type="GO" id="GO:0033214">
    <property type="term" value="P:siderophore-iron import into cell"/>
    <property type="evidence" value="ECO:0007669"/>
    <property type="project" value="TreeGrafter"/>
</dbReference>
<evidence type="ECO:0000256" key="1">
    <source>
        <dbReference type="ARBA" id="ARBA00004651"/>
    </source>
</evidence>
<dbReference type="AlphaFoldDB" id="A0A916X8W3"/>
<comment type="subcellular location">
    <subcellularLocation>
        <location evidence="1">Cell membrane</location>
        <topology evidence="1">Multi-pass membrane protein</topology>
    </subcellularLocation>
</comment>
<accession>A0A916X8W3</accession>
<dbReference type="InterPro" id="IPR000522">
    <property type="entry name" value="ABC_transptr_permease_BtuC"/>
</dbReference>
<evidence type="ECO:0000256" key="6">
    <source>
        <dbReference type="ARBA" id="ARBA00022989"/>
    </source>
</evidence>
<keyword evidence="5 8" id="KW-0812">Transmembrane</keyword>
<gene>
    <name evidence="9" type="ORF">GCM10011410_01680</name>
</gene>
<feature type="transmembrane region" description="Helical" evidence="8">
    <location>
        <begin position="112"/>
        <end position="134"/>
    </location>
</feature>
<protein>
    <submittedName>
        <fullName evidence="9">ABC transporter permease</fullName>
    </submittedName>
</protein>
<dbReference type="PANTHER" id="PTHR30472:SF25">
    <property type="entry name" value="ABC TRANSPORTER PERMEASE PROTEIN MJ0876-RELATED"/>
    <property type="match status" value="1"/>
</dbReference>
<name>A0A916X8W3_9ACTN</name>
<organism evidence="9 10">
    <name type="scientific">Hoyosella rhizosphaerae</name>
    <dbReference type="NCBI Taxonomy" id="1755582"/>
    <lineage>
        <taxon>Bacteria</taxon>
        <taxon>Bacillati</taxon>
        <taxon>Actinomycetota</taxon>
        <taxon>Actinomycetes</taxon>
        <taxon>Mycobacteriales</taxon>
        <taxon>Hoyosellaceae</taxon>
        <taxon>Hoyosella</taxon>
    </lineage>
</organism>
<reference evidence="9" key="2">
    <citation type="submission" date="2020-09" db="EMBL/GenBank/DDBJ databases">
        <authorList>
            <person name="Sun Q."/>
            <person name="Zhou Y."/>
        </authorList>
    </citation>
    <scope>NUCLEOTIDE SEQUENCE</scope>
    <source>
        <strain evidence="9">CGMCC 1.15478</strain>
    </source>
</reference>
<feature type="transmembrane region" description="Helical" evidence="8">
    <location>
        <begin position="88"/>
        <end position="106"/>
    </location>
</feature>
<evidence type="ECO:0000313" key="9">
    <source>
        <dbReference type="EMBL" id="GGC53018.1"/>
    </source>
</evidence>
<evidence type="ECO:0000256" key="4">
    <source>
        <dbReference type="ARBA" id="ARBA00022475"/>
    </source>
</evidence>
<feature type="transmembrane region" description="Helical" evidence="8">
    <location>
        <begin position="304"/>
        <end position="323"/>
    </location>
</feature>
<keyword evidence="7 8" id="KW-0472">Membrane</keyword>
<feature type="transmembrane region" description="Helical" evidence="8">
    <location>
        <begin position="236"/>
        <end position="261"/>
    </location>
</feature>
<dbReference type="Pfam" id="PF01032">
    <property type="entry name" value="FecCD"/>
    <property type="match status" value="1"/>
</dbReference>
<feature type="transmembrane region" description="Helical" evidence="8">
    <location>
        <begin position="273"/>
        <end position="292"/>
    </location>
</feature>
<feature type="transmembrane region" description="Helical" evidence="8">
    <location>
        <begin position="187"/>
        <end position="209"/>
    </location>
</feature>
<evidence type="ECO:0000256" key="2">
    <source>
        <dbReference type="ARBA" id="ARBA00007935"/>
    </source>
</evidence>
<feature type="transmembrane region" description="Helical" evidence="8">
    <location>
        <begin position="146"/>
        <end position="167"/>
    </location>
</feature>
<feature type="transmembrane region" description="Helical" evidence="8">
    <location>
        <begin position="56"/>
        <end position="76"/>
    </location>
</feature>
<keyword evidence="10" id="KW-1185">Reference proteome</keyword>